<evidence type="ECO:0000313" key="1">
    <source>
        <dbReference type="EMBL" id="TSA79987.1"/>
    </source>
</evidence>
<dbReference type="AlphaFoldDB" id="A0A553UIE5"/>
<evidence type="ECO:0000313" key="2">
    <source>
        <dbReference type="Proteomes" id="UP000319322"/>
    </source>
</evidence>
<keyword evidence="2" id="KW-1185">Reference proteome</keyword>
<reference evidence="2" key="2">
    <citation type="submission" date="2019-07" db="EMBL/GenBank/DDBJ databases">
        <title>Helicobacter labacensis sp. nov., Helicobacter mehlei sp. nov. and Helicobacter vulpis sp. nov., isolated from gastric mucosa of red fox (Vulpis vulpis).</title>
        <authorList>
            <person name="Papic B."/>
        </authorList>
    </citation>
    <scope>NUCLEOTIDE SEQUENCE [LARGE SCALE GENOMIC DNA]</scope>
    <source>
        <strain evidence="2">L8b</strain>
    </source>
</reference>
<dbReference type="OrthoDB" id="5327551at2"/>
<name>A0A553UIE5_9HELI</name>
<reference evidence="1 2" key="3">
    <citation type="submission" date="2019-07" db="EMBL/GenBank/DDBJ databases">
        <authorList>
            <person name="Papic B."/>
        </authorList>
    </citation>
    <scope>NUCLEOTIDE SEQUENCE [LARGE SCALE GENOMIC DNA]</scope>
    <source>
        <strain evidence="1 2">L8b</strain>
    </source>
</reference>
<sequence length="129" mass="14999">MSNNIQRLDPEHLSDLYAARMIPLENNAPFYNRLQNDNPKILKDTLKDHPTMCLSPKYLSPKSKQTCLQLFQTQTYNAKDIQEQLHLVRLISIDDSPCVYLDPKDKIQTFKSKNALCLALQEHLTKEQK</sequence>
<proteinExistence type="predicted"/>
<organism evidence="1 2">
    <name type="scientific">Helicobacter mehlei</name>
    <dbReference type="NCBI Taxonomy" id="2316080"/>
    <lineage>
        <taxon>Bacteria</taxon>
        <taxon>Pseudomonadati</taxon>
        <taxon>Campylobacterota</taxon>
        <taxon>Epsilonproteobacteria</taxon>
        <taxon>Campylobacterales</taxon>
        <taxon>Helicobacteraceae</taxon>
        <taxon>Helicobacter</taxon>
    </lineage>
</organism>
<gene>
    <name evidence="1" type="ORF">FNE76_07680</name>
</gene>
<accession>A0A553UIE5</accession>
<comment type="caution">
    <text evidence="1">The sequence shown here is derived from an EMBL/GenBank/DDBJ whole genome shotgun (WGS) entry which is preliminary data.</text>
</comment>
<dbReference type="EMBL" id="VKGC01000031">
    <property type="protein sequence ID" value="TSA79987.1"/>
    <property type="molecule type" value="Genomic_DNA"/>
</dbReference>
<protein>
    <submittedName>
        <fullName evidence="1">Uncharacterized protein</fullName>
    </submittedName>
</protein>
<reference evidence="1 2" key="1">
    <citation type="submission" date="2019-07" db="EMBL/GenBank/DDBJ databases">
        <title>Helicobacter labacensis sp. nov., Helicobacter mehlei sp. nov. and Helicobacter vulpis sp. nov., isolated from gastric mucosa of red fox (Vulpis vulpis).</title>
        <authorList>
            <person name="Kusar D."/>
            <person name="Gruntar I."/>
            <person name="Pate M."/>
            <person name="Zajc U."/>
            <person name="Ocepek M."/>
        </authorList>
    </citation>
    <scope>NUCLEOTIDE SEQUENCE [LARGE SCALE GENOMIC DNA]</scope>
    <source>
        <strain evidence="1 2">L8b</strain>
    </source>
</reference>
<dbReference type="Proteomes" id="UP000319322">
    <property type="component" value="Unassembled WGS sequence"/>
</dbReference>